<protein>
    <submittedName>
        <fullName evidence="1">Uncharacterized protein</fullName>
    </submittedName>
</protein>
<evidence type="ECO:0000313" key="1">
    <source>
        <dbReference type="EMBL" id="RAH72598.1"/>
    </source>
</evidence>
<name>A0ACD1HG43_9EURO</name>
<accession>A0ACD1HG43</accession>
<reference evidence="1" key="1">
    <citation type="submission" date="2018-02" db="EMBL/GenBank/DDBJ databases">
        <title>The genomes of Aspergillus section Nigri reveals drivers in fungal speciation.</title>
        <authorList>
            <consortium name="DOE Joint Genome Institute"/>
            <person name="Vesth T.C."/>
            <person name="Nybo J."/>
            <person name="Theobald S."/>
            <person name="Brandl J."/>
            <person name="Frisvad J.C."/>
            <person name="Nielsen K.F."/>
            <person name="Lyhne E.K."/>
            <person name="Kogle M.E."/>
            <person name="Kuo A."/>
            <person name="Riley R."/>
            <person name="Clum A."/>
            <person name="Nolan M."/>
            <person name="Lipzen A."/>
            <person name="Salamov A."/>
            <person name="Henrissat B."/>
            <person name="Wiebenga A."/>
            <person name="De vries R.P."/>
            <person name="Grigoriev I.V."/>
            <person name="Mortensen U.H."/>
            <person name="Andersen M.R."/>
            <person name="Baker S.E."/>
        </authorList>
    </citation>
    <scope>NUCLEOTIDE SEQUENCE</scope>
    <source>
        <strain evidence="1">CBS 121060</strain>
    </source>
</reference>
<evidence type="ECO:0000313" key="2">
    <source>
        <dbReference type="Proteomes" id="UP000249661"/>
    </source>
</evidence>
<gene>
    <name evidence="1" type="ORF">BO66DRAFT_469522</name>
</gene>
<dbReference type="EMBL" id="KZ824943">
    <property type="protein sequence ID" value="RAH72598.1"/>
    <property type="molecule type" value="Genomic_DNA"/>
</dbReference>
<sequence length="456" mass="52600">MAPVLIQPYYHGPFLSHATRSIDTAPMTGPKRFSLRVLLQLFAITISIFVLAVLFWKLGRFFRRFTQAKVTQRGNATTARYARTWYGWVPAERHAGLKRFFRTCFEKFCRWTAWRSSNQDYSWVWWDPGQRDLNKYRETRRPLRWLPRWIRSYSFTAADTIWNPGPADLAGVIAAPSSSRQSLSFRMAGALSSCHTLKRVVGNRHTVSRTSICTQVSIKVYLQDGCRGAVTRPDAPAPVGDGFMNATGELRRPTRYRRLEWLSNQLIPGRRPYHFALLANHWLNPETWIVIDPPTRISIDARRRLGDPRFNDPYPAPDWTPKPKYPRLQRRPANVPKINSWRAAVNRNRRAGGVDDVIKGVELFEGSDDAPPDGKVDPACWILRKPPQGFSMSSRQGTVFYEGGAGWQETLDDWQKVRRGYRIRKAIHEGRANRRRAKEIALGITRYYRLGISKIS</sequence>
<organism evidence="1 2">
    <name type="scientific">Aspergillus aculeatinus CBS 121060</name>
    <dbReference type="NCBI Taxonomy" id="1448322"/>
    <lineage>
        <taxon>Eukaryota</taxon>
        <taxon>Fungi</taxon>
        <taxon>Dikarya</taxon>
        <taxon>Ascomycota</taxon>
        <taxon>Pezizomycotina</taxon>
        <taxon>Eurotiomycetes</taxon>
        <taxon>Eurotiomycetidae</taxon>
        <taxon>Eurotiales</taxon>
        <taxon>Aspergillaceae</taxon>
        <taxon>Aspergillus</taxon>
        <taxon>Aspergillus subgen. Circumdati</taxon>
    </lineage>
</organism>
<dbReference type="Proteomes" id="UP000249661">
    <property type="component" value="Unassembled WGS sequence"/>
</dbReference>
<keyword evidence="2" id="KW-1185">Reference proteome</keyword>
<proteinExistence type="predicted"/>